<gene>
    <name evidence="8" type="ORF">QF092_01275</name>
</gene>
<dbReference type="PANTHER" id="PTHR42709:SF6">
    <property type="entry name" value="UNDECAPRENYL PHOSPHATE TRANSPORTER A"/>
    <property type="match status" value="1"/>
</dbReference>
<accession>A0ABY8Q8T9</accession>
<protein>
    <submittedName>
        <fullName evidence="8">VTT domain-containing protein</fullName>
    </submittedName>
</protein>
<evidence type="ECO:0000256" key="6">
    <source>
        <dbReference type="SAM" id="Phobius"/>
    </source>
</evidence>
<evidence type="ECO:0000256" key="4">
    <source>
        <dbReference type="ARBA" id="ARBA00022989"/>
    </source>
</evidence>
<keyword evidence="5 6" id="KW-0472">Membrane</keyword>
<evidence type="ECO:0000256" key="5">
    <source>
        <dbReference type="ARBA" id="ARBA00023136"/>
    </source>
</evidence>
<dbReference type="RefSeq" id="WP_281466851.1">
    <property type="nucleotide sequence ID" value="NZ_CP124535.1"/>
</dbReference>
<feature type="transmembrane region" description="Helical" evidence="6">
    <location>
        <begin position="102"/>
        <end position="121"/>
    </location>
</feature>
<dbReference type="PANTHER" id="PTHR42709">
    <property type="entry name" value="ALKALINE PHOSPHATASE LIKE PROTEIN"/>
    <property type="match status" value="1"/>
</dbReference>
<feature type="transmembrane region" description="Helical" evidence="6">
    <location>
        <begin position="133"/>
        <end position="155"/>
    </location>
</feature>
<evidence type="ECO:0000259" key="7">
    <source>
        <dbReference type="Pfam" id="PF09335"/>
    </source>
</evidence>
<dbReference type="InterPro" id="IPR051311">
    <property type="entry name" value="DedA_domain"/>
</dbReference>
<keyword evidence="2" id="KW-1003">Cell membrane</keyword>
<dbReference type="Pfam" id="PF09335">
    <property type="entry name" value="VTT_dom"/>
    <property type="match status" value="1"/>
</dbReference>
<keyword evidence="9" id="KW-1185">Reference proteome</keyword>
<feature type="transmembrane region" description="Helical" evidence="6">
    <location>
        <begin position="12"/>
        <end position="30"/>
    </location>
</feature>
<feature type="transmembrane region" description="Helical" evidence="6">
    <location>
        <begin position="37"/>
        <end position="63"/>
    </location>
</feature>
<evidence type="ECO:0000313" key="9">
    <source>
        <dbReference type="Proteomes" id="UP001230978"/>
    </source>
</evidence>
<proteinExistence type="predicted"/>
<evidence type="ECO:0000313" key="8">
    <source>
        <dbReference type="EMBL" id="WGV16476.1"/>
    </source>
</evidence>
<reference evidence="8 9" key="1">
    <citation type="submission" date="2023-04" db="EMBL/GenBank/DDBJ databases">
        <title>YMD61, complete Genome.</title>
        <authorList>
            <person name="Zhang J."/>
        </authorList>
    </citation>
    <scope>NUCLEOTIDE SEQUENCE [LARGE SCALE GENOMIC DNA]</scope>
    <source>
        <strain evidence="8 9">YMD61</strain>
    </source>
</reference>
<evidence type="ECO:0000256" key="3">
    <source>
        <dbReference type="ARBA" id="ARBA00022692"/>
    </source>
</evidence>
<name>A0ABY8Q8T9_9RHOB</name>
<comment type="subcellular location">
    <subcellularLocation>
        <location evidence="1">Cell membrane</location>
        <topology evidence="1">Multi-pass membrane protein</topology>
    </subcellularLocation>
</comment>
<organism evidence="8 9">
    <name type="scientific">Fuscovulum ytuae</name>
    <dbReference type="NCBI Taxonomy" id="3042299"/>
    <lineage>
        <taxon>Bacteria</taxon>
        <taxon>Pseudomonadati</taxon>
        <taxon>Pseudomonadota</taxon>
        <taxon>Alphaproteobacteria</taxon>
        <taxon>Rhodobacterales</taxon>
        <taxon>Paracoccaceae</taxon>
        <taxon>Fuscovulum</taxon>
    </lineage>
</organism>
<sequence length="198" mass="19739">MTDWLLGLVPTYGGWLLALSTFLSCLALPIPASLLMLVAGGFVAAGDLTLVGSAGAALAGAVAGDQTGYAAGRLGGSALIMRLGSRAAPVAKATDLLARRGGVAVFLSRWLVSALGPYVNLAAGAAGQSWARFTAWGVAGEAVWVSLYVGVGYAVPGNLAAASDMAFDLLAALAAGAVALGALVWLVIVLRAERAAAR</sequence>
<keyword evidence="4 6" id="KW-1133">Transmembrane helix</keyword>
<feature type="domain" description="VTT" evidence="7">
    <location>
        <begin position="31"/>
        <end position="153"/>
    </location>
</feature>
<evidence type="ECO:0000256" key="1">
    <source>
        <dbReference type="ARBA" id="ARBA00004651"/>
    </source>
</evidence>
<dbReference type="InterPro" id="IPR032816">
    <property type="entry name" value="VTT_dom"/>
</dbReference>
<evidence type="ECO:0000256" key="2">
    <source>
        <dbReference type="ARBA" id="ARBA00022475"/>
    </source>
</evidence>
<dbReference type="Proteomes" id="UP001230978">
    <property type="component" value="Chromosome"/>
</dbReference>
<dbReference type="EMBL" id="CP124535">
    <property type="protein sequence ID" value="WGV16476.1"/>
    <property type="molecule type" value="Genomic_DNA"/>
</dbReference>
<keyword evidence="3 6" id="KW-0812">Transmembrane</keyword>
<feature type="transmembrane region" description="Helical" evidence="6">
    <location>
        <begin position="167"/>
        <end position="190"/>
    </location>
</feature>